<reference evidence="1" key="1">
    <citation type="submission" date="2022-02" db="EMBL/GenBank/DDBJ databases">
        <title>Plant Genome Project.</title>
        <authorList>
            <person name="Zhang R.-G."/>
        </authorList>
    </citation>
    <scope>NUCLEOTIDE SEQUENCE</scope>
    <source>
        <strain evidence="1">AT1</strain>
    </source>
</reference>
<accession>A0ACC0PFW6</accession>
<evidence type="ECO:0000313" key="2">
    <source>
        <dbReference type="Proteomes" id="UP001062846"/>
    </source>
</evidence>
<gene>
    <name evidence="1" type="ORF">RHMOL_Rhmol03G0146200</name>
</gene>
<dbReference type="EMBL" id="CM046390">
    <property type="protein sequence ID" value="KAI8563912.1"/>
    <property type="molecule type" value="Genomic_DNA"/>
</dbReference>
<evidence type="ECO:0000313" key="1">
    <source>
        <dbReference type="EMBL" id="KAI8563912.1"/>
    </source>
</evidence>
<keyword evidence="2" id="KW-1185">Reference proteome</keyword>
<comment type="caution">
    <text evidence="1">The sequence shown here is derived from an EMBL/GenBank/DDBJ whole genome shotgun (WGS) entry which is preliminary data.</text>
</comment>
<protein>
    <submittedName>
        <fullName evidence="1">Uncharacterized protein</fullName>
    </submittedName>
</protein>
<sequence length="94" mass="11278">MYTVSFRSGGPDGGFCPHLPSKPLDLIQRLGNKIHSIYTHALPSHFLETFRRVKRERERERERERNRLSEGQTQLHQRQQNQQHTMTERNGRRR</sequence>
<dbReference type="Proteomes" id="UP001062846">
    <property type="component" value="Chromosome 3"/>
</dbReference>
<proteinExistence type="predicted"/>
<organism evidence="1 2">
    <name type="scientific">Rhododendron molle</name>
    <name type="common">Chinese azalea</name>
    <name type="synonym">Azalea mollis</name>
    <dbReference type="NCBI Taxonomy" id="49168"/>
    <lineage>
        <taxon>Eukaryota</taxon>
        <taxon>Viridiplantae</taxon>
        <taxon>Streptophyta</taxon>
        <taxon>Embryophyta</taxon>
        <taxon>Tracheophyta</taxon>
        <taxon>Spermatophyta</taxon>
        <taxon>Magnoliopsida</taxon>
        <taxon>eudicotyledons</taxon>
        <taxon>Gunneridae</taxon>
        <taxon>Pentapetalae</taxon>
        <taxon>asterids</taxon>
        <taxon>Ericales</taxon>
        <taxon>Ericaceae</taxon>
        <taxon>Ericoideae</taxon>
        <taxon>Rhodoreae</taxon>
        <taxon>Rhododendron</taxon>
    </lineage>
</organism>
<name>A0ACC0PFW6_RHOML</name>